<dbReference type="EMBL" id="BOPH01000151">
    <property type="protein sequence ID" value="GIJ75187.1"/>
    <property type="molecule type" value="Genomic_DNA"/>
</dbReference>
<evidence type="ECO:0000313" key="2">
    <source>
        <dbReference type="EMBL" id="GIJ75187.1"/>
    </source>
</evidence>
<gene>
    <name evidence="2" type="ORF">Voc01_101040</name>
</gene>
<accession>A0A8J4A617</accession>
<reference evidence="2" key="1">
    <citation type="submission" date="2021-01" db="EMBL/GenBank/DDBJ databases">
        <title>Whole genome shotgun sequence of Virgisporangium ochraceum NBRC 16418.</title>
        <authorList>
            <person name="Komaki H."/>
            <person name="Tamura T."/>
        </authorList>
    </citation>
    <scope>NUCLEOTIDE SEQUENCE</scope>
    <source>
        <strain evidence="2">NBRC 16418</strain>
    </source>
</reference>
<feature type="region of interest" description="Disordered" evidence="1">
    <location>
        <begin position="117"/>
        <end position="146"/>
    </location>
</feature>
<name>A0A8J4A617_9ACTN</name>
<evidence type="ECO:0000256" key="1">
    <source>
        <dbReference type="SAM" id="MobiDB-lite"/>
    </source>
</evidence>
<sequence>MLVTPRFARLQCALVLELAEVHELAHWGACHWRNLDQIQVDIGGQLQGALERDDAHLLTLRADQPYFACSDLLVDAWLDADGASSIGPLLVPDHSEGAPEAGKQRGPGACLRMLGPARPVNRHTDDAPPLRRGVRRWTGTDRTRPPELVTATVTRVGAELRFTYRQETGGVVDS</sequence>
<proteinExistence type="predicted"/>
<comment type="caution">
    <text evidence="2">The sequence shown here is derived from an EMBL/GenBank/DDBJ whole genome shotgun (WGS) entry which is preliminary data.</text>
</comment>
<organism evidence="2 3">
    <name type="scientific">Virgisporangium ochraceum</name>
    <dbReference type="NCBI Taxonomy" id="65505"/>
    <lineage>
        <taxon>Bacteria</taxon>
        <taxon>Bacillati</taxon>
        <taxon>Actinomycetota</taxon>
        <taxon>Actinomycetes</taxon>
        <taxon>Micromonosporales</taxon>
        <taxon>Micromonosporaceae</taxon>
        <taxon>Virgisporangium</taxon>
    </lineage>
</organism>
<evidence type="ECO:0000313" key="3">
    <source>
        <dbReference type="Proteomes" id="UP000635606"/>
    </source>
</evidence>
<protein>
    <submittedName>
        <fullName evidence="2">Uncharacterized protein</fullName>
    </submittedName>
</protein>
<keyword evidence="3" id="KW-1185">Reference proteome</keyword>
<dbReference type="AlphaFoldDB" id="A0A8J4A617"/>
<dbReference type="Proteomes" id="UP000635606">
    <property type="component" value="Unassembled WGS sequence"/>
</dbReference>